<dbReference type="Proteomes" id="UP000322873">
    <property type="component" value="Unassembled WGS sequence"/>
</dbReference>
<reference evidence="1 2" key="1">
    <citation type="submission" date="2019-06" db="EMBL/GenBank/DDBJ databases">
        <title>Genome Sequence of the Brown Rot Fungal Pathogen Monilinia fructicola.</title>
        <authorList>
            <person name="De Miccolis Angelini R.M."/>
            <person name="Landi L."/>
            <person name="Abate D."/>
            <person name="Pollastro S."/>
            <person name="Romanazzi G."/>
            <person name="Faretra F."/>
        </authorList>
    </citation>
    <scope>NUCLEOTIDE SEQUENCE [LARGE SCALE GENOMIC DNA]</scope>
    <source>
        <strain evidence="1 2">Mfrc123</strain>
    </source>
</reference>
<gene>
    <name evidence="1" type="ORF">EYC84_010959</name>
</gene>
<accession>A0A5M9J6Q9</accession>
<dbReference type="EMBL" id="VICG01000014">
    <property type="protein sequence ID" value="KAA8565228.1"/>
    <property type="molecule type" value="Genomic_DNA"/>
</dbReference>
<protein>
    <submittedName>
        <fullName evidence="1">Uncharacterized protein</fullName>
    </submittedName>
</protein>
<sequence length="159" mass="17856">MEHAKIHAVKCSFSAKESNRISYHEHTKVLKLVVVKIYCLPSSHPSVPEYKLHRGWRGCRTDYIPGRQSKASGLYLCALYSVCTDKSDKSMRSNCLSIHQSTPFKGFTSVAIGYLKATSRPVNTKDIKDITKRGERNFNQRSKINISPTIFALPHVASG</sequence>
<dbReference type="AlphaFoldDB" id="A0A5M9J6Q9"/>
<keyword evidence="2" id="KW-1185">Reference proteome</keyword>
<comment type="caution">
    <text evidence="1">The sequence shown here is derived from an EMBL/GenBank/DDBJ whole genome shotgun (WGS) entry which is preliminary data.</text>
</comment>
<name>A0A5M9J6Q9_MONFR</name>
<organism evidence="1 2">
    <name type="scientific">Monilinia fructicola</name>
    <name type="common">Brown rot fungus</name>
    <name type="synonym">Ciboria fructicola</name>
    <dbReference type="NCBI Taxonomy" id="38448"/>
    <lineage>
        <taxon>Eukaryota</taxon>
        <taxon>Fungi</taxon>
        <taxon>Dikarya</taxon>
        <taxon>Ascomycota</taxon>
        <taxon>Pezizomycotina</taxon>
        <taxon>Leotiomycetes</taxon>
        <taxon>Helotiales</taxon>
        <taxon>Sclerotiniaceae</taxon>
        <taxon>Monilinia</taxon>
    </lineage>
</organism>
<evidence type="ECO:0000313" key="1">
    <source>
        <dbReference type="EMBL" id="KAA8565228.1"/>
    </source>
</evidence>
<proteinExistence type="predicted"/>
<evidence type="ECO:0000313" key="2">
    <source>
        <dbReference type="Proteomes" id="UP000322873"/>
    </source>
</evidence>